<feature type="transmembrane region" description="Helical" evidence="1">
    <location>
        <begin position="113"/>
        <end position="136"/>
    </location>
</feature>
<keyword evidence="3" id="KW-1185">Reference proteome</keyword>
<evidence type="ECO:0000313" key="3">
    <source>
        <dbReference type="Proteomes" id="UP001597453"/>
    </source>
</evidence>
<gene>
    <name evidence="2" type="ORF">ACFSUQ_09160</name>
</gene>
<feature type="transmembrane region" description="Helical" evidence="1">
    <location>
        <begin position="39"/>
        <end position="61"/>
    </location>
</feature>
<dbReference type="EMBL" id="JBHUNF010000009">
    <property type="protein sequence ID" value="MFD2675458.1"/>
    <property type="molecule type" value="Genomic_DNA"/>
</dbReference>
<sequence>MAPASSKQSTKPGEYSGMSLTERSNRYAEKQQQRRARGVSIAFGVTVFEYFWLCIIVGGFASSGSAYGTSGVSSGLVSFAMLVYSGPIVLLVSLGLLIYGMTVIGKMPKGEKVLPILIMVGNGFLLLLALVCCLGMI</sequence>
<organism evidence="2 3">
    <name type="scientific">Gulosibacter bifidus</name>
    <dbReference type="NCBI Taxonomy" id="272239"/>
    <lineage>
        <taxon>Bacteria</taxon>
        <taxon>Bacillati</taxon>
        <taxon>Actinomycetota</taxon>
        <taxon>Actinomycetes</taxon>
        <taxon>Micrococcales</taxon>
        <taxon>Microbacteriaceae</taxon>
        <taxon>Gulosibacter</taxon>
    </lineage>
</organism>
<feature type="transmembrane region" description="Helical" evidence="1">
    <location>
        <begin position="81"/>
        <end position="101"/>
    </location>
</feature>
<dbReference type="Proteomes" id="UP001597453">
    <property type="component" value="Unassembled WGS sequence"/>
</dbReference>
<evidence type="ECO:0000313" key="2">
    <source>
        <dbReference type="EMBL" id="MFD2675458.1"/>
    </source>
</evidence>
<keyword evidence="1" id="KW-1133">Transmembrane helix</keyword>
<accession>A0ABW5RKN3</accession>
<keyword evidence="1" id="KW-0472">Membrane</keyword>
<dbReference type="RefSeq" id="WP_159421440.1">
    <property type="nucleotide sequence ID" value="NZ_JBHUNF010000009.1"/>
</dbReference>
<reference evidence="3" key="1">
    <citation type="journal article" date="2019" name="Int. J. Syst. Evol. Microbiol.">
        <title>The Global Catalogue of Microorganisms (GCM) 10K type strain sequencing project: providing services to taxonomists for standard genome sequencing and annotation.</title>
        <authorList>
            <consortium name="The Broad Institute Genomics Platform"/>
            <consortium name="The Broad Institute Genome Sequencing Center for Infectious Disease"/>
            <person name="Wu L."/>
            <person name="Ma J."/>
        </authorList>
    </citation>
    <scope>NUCLEOTIDE SEQUENCE [LARGE SCALE GENOMIC DNA]</scope>
    <source>
        <strain evidence="3">TISTR 1511</strain>
    </source>
</reference>
<evidence type="ECO:0000256" key="1">
    <source>
        <dbReference type="SAM" id="Phobius"/>
    </source>
</evidence>
<protein>
    <submittedName>
        <fullName evidence="2">Uncharacterized protein</fullName>
    </submittedName>
</protein>
<keyword evidence="1" id="KW-0812">Transmembrane</keyword>
<comment type="caution">
    <text evidence="2">The sequence shown here is derived from an EMBL/GenBank/DDBJ whole genome shotgun (WGS) entry which is preliminary data.</text>
</comment>
<proteinExistence type="predicted"/>
<name>A0ABW5RKN3_9MICO</name>